<organism evidence="6 7">
    <name type="scientific">Streptomyces genisteinicus</name>
    <dbReference type="NCBI Taxonomy" id="2768068"/>
    <lineage>
        <taxon>Bacteria</taxon>
        <taxon>Bacillati</taxon>
        <taxon>Actinomycetota</taxon>
        <taxon>Actinomycetes</taxon>
        <taxon>Kitasatosporales</taxon>
        <taxon>Streptomycetaceae</taxon>
        <taxon>Streptomyces</taxon>
    </lineage>
</organism>
<dbReference type="Proteomes" id="UP000516230">
    <property type="component" value="Chromosome"/>
</dbReference>
<dbReference type="InterPro" id="IPR002577">
    <property type="entry name" value="HTH_HxlR"/>
</dbReference>
<dbReference type="SUPFAM" id="SSF46785">
    <property type="entry name" value="Winged helix' DNA-binding domain"/>
    <property type="match status" value="1"/>
</dbReference>
<proteinExistence type="predicted"/>
<keyword evidence="3" id="KW-0804">Transcription</keyword>
<dbReference type="PANTHER" id="PTHR33204:SF29">
    <property type="entry name" value="TRANSCRIPTIONAL REGULATOR"/>
    <property type="match status" value="1"/>
</dbReference>
<name>A0A7H0I1S0_9ACTN</name>
<dbReference type="InterPro" id="IPR036388">
    <property type="entry name" value="WH-like_DNA-bd_sf"/>
</dbReference>
<dbReference type="AlphaFoldDB" id="A0A7H0I1S0"/>
<evidence type="ECO:0000256" key="1">
    <source>
        <dbReference type="ARBA" id="ARBA00023015"/>
    </source>
</evidence>
<feature type="domain" description="HTH hxlR-type" evidence="5">
    <location>
        <begin position="12"/>
        <end position="111"/>
    </location>
</feature>
<evidence type="ECO:0000256" key="2">
    <source>
        <dbReference type="ARBA" id="ARBA00023125"/>
    </source>
</evidence>
<dbReference type="PANTHER" id="PTHR33204">
    <property type="entry name" value="TRANSCRIPTIONAL REGULATOR, MARR FAMILY"/>
    <property type="match status" value="1"/>
</dbReference>
<dbReference type="InterPro" id="IPR036390">
    <property type="entry name" value="WH_DNA-bd_sf"/>
</dbReference>
<dbReference type="EMBL" id="CP060825">
    <property type="protein sequence ID" value="QNP66736.1"/>
    <property type="molecule type" value="Genomic_DNA"/>
</dbReference>
<sequence length="161" mass="17253">MASTGRRGPYHCGIDAAMDVVSGKWKSLILWELHAYGTRRFAELRRGLPGVSEKMLTQHLREMEEDGLLHREVFGEVPPRVEYSLTEHGAGLNTALESLAEWGAARIERIGAVTVHARAESASGPEPEPGGPDAPARGTPSPAEAGPPVRTRPASRTGGGR</sequence>
<evidence type="ECO:0000259" key="5">
    <source>
        <dbReference type="PROSITE" id="PS51118"/>
    </source>
</evidence>
<evidence type="ECO:0000256" key="3">
    <source>
        <dbReference type="ARBA" id="ARBA00023163"/>
    </source>
</evidence>
<evidence type="ECO:0000313" key="7">
    <source>
        <dbReference type="Proteomes" id="UP000516230"/>
    </source>
</evidence>
<keyword evidence="7" id="KW-1185">Reference proteome</keyword>
<reference evidence="6 7" key="1">
    <citation type="submission" date="2020-08" db="EMBL/GenBank/DDBJ databases">
        <title>A novel species.</title>
        <authorList>
            <person name="Gao J."/>
        </authorList>
    </citation>
    <scope>NUCLEOTIDE SEQUENCE [LARGE SCALE GENOMIC DNA]</scope>
    <source>
        <strain evidence="6 7">CRPJ-33</strain>
    </source>
</reference>
<protein>
    <submittedName>
        <fullName evidence="6">Helix-turn-helix transcriptional regulator</fullName>
    </submittedName>
</protein>
<dbReference type="Pfam" id="PF01638">
    <property type="entry name" value="HxlR"/>
    <property type="match status" value="1"/>
</dbReference>
<accession>A0A7H0I1S0</accession>
<gene>
    <name evidence="6" type="ORF">IAG43_29980</name>
</gene>
<dbReference type="KEGG" id="sgj:IAG43_29980"/>
<evidence type="ECO:0000313" key="6">
    <source>
        <dbReference type="EMBL" id="QNP66736.1"/>
    </source>
</evidence>
<evidence type="ECO:0000256" key="4">
    <source>
        <dbReference type="SAM" id="MobiDB-lite"/>
    </source>
</evidence>
<feature type="region of interest" description="Disordered" evidence="4">
    <location>
        <begin position="116"/>
        <end position="161"/>
    </location>
</feature>
<keyword evidence="1" id="KW-0805">Transcription regulation</keyword>
<keyword evidence="2" id="KW-0238">DNA-binding</keyword>
<dbReference type="GO" id="GO:0003677">
    <property type="term" value="F:DNA binding"/>
    <property type="evidence" value="ECO:0007669"/>
    <property type="project" value="UniProtKB-KW"/>
</dbReference>
<dbReference type="Gene3D" id="1.10.10.10">
    <property type="entry name" value="Winged helix-like DNA-binding domain superfamily/Winged helix DNA-binding domain"/>
    <property type="match status" value="1"/>
</dbReference>
<dbReference type="PROSITE" id="PS51118">
    <property type="entry name" value="HTH_HXLR"/>
    <property type="match status" value="1"/>
</dbReference>